<organism evidence="1 2">
    <name type="scientific">Desulfocucumis palustris</name>
    <dbReference type="NCBI Taxonomy" id="1898651"/>
    <lineage>
        <taxon>Bacteria</taxon>
        <taxon>Bacillati</taxon>
        <taxon>Bacillota</taxon>
        <taxon>Clostridia</taxon>
        <taxon>Eubacteriales</taxon>
        <taxon>Desulfocucumaceae</taxon>
        <taxon>Desulfocucumis</taxon>
    </lineage>
</organism>
<name>A0A2L2XCI3_9FIRM</name>
<protein>
    <recommendedName>
        <fullName evidence="3">Coenzyme PQQ synthesis protein D</fullName>
    </recommendedName>
</protein>
<dbReference type="OrthoDB" id="1495225at2"/>
<gene>
    <name evidence="1" type="ORF">DCCM_2933</name>
</gene>
<dbReference type="EMBL" id="BFAV01000121">
    <property type="protein sequence ID" value="GBF33822.1"/>
    <property type="molecule type" value="Genomic_DNA"/>
</dbReference>
<keyword evidence="2" id="KW-1185">Reference proteome</keyword>
<proteinExistence type="predicted"/>
<comment type="caution">
    <text evidence="1">The sequence shown here is derived from an EMBL/GenBank/DDBJ whole genome shotgun (WGS) entry which is preliminary data.</text>
</comment>
<accession>A0A2L2XCI3</accession>
<evidence type="ECO:0000313" key="2">
    <source>
        <dbReference type="Proteomes" id="UP000239549"/>
    </source>
</evidence>
<dbReference type="RefSeq" id="WP_104372161.1">
    <property type="nucleotide sequence ID" value="NZ_BFAV01000121.1"/>
</dbReference>
<dbReference type="InterPro" id="IPR041881">
    <property type="entry name" value="PqqD_sf"/>
</dbReference>
<evidence type="ECO:0008006" key="3">
    <source>
        <dbReference type="Google" id="ProtNLM"/>
    </source>
</evidence>
<dbReference type="Gene3D" id="1.10.10.1150">
    <property type="entry name" value="Coenzyme PQQ synthesis protein D (PqqD)"/>
    <property type="match status" value="1"/>
</dbReference>
<reference evidence="2" key="1">
    <citation type="submission" date="2018-02" db="EMBL/GenBank/DDBJ databases">
        <title>Genome sequence of Desulfocucumis palustris strain NAW-5.</title>
        <authorList>
            <person name="Watanabe M."/>
            <person name="Kojima H."/>
            <person name="Fukui M."/>
        </authorList>
    </citation>
    <scope>NUCLEOTIDE SEQUENCE [LARGE SCALE GENOMIC DNA]</scope>
    <source>
        <strain evidence="2">NAW-5</strain>
    </source>
</reference>
<dbReference type="InterPro" id="IPR008792">
    <property type="entry name" value="PQQD"/>
</dbReference>
<dbReference type="Pfam" id="PF05402">
    <property type="entry name" value="PqqD"/>
    <property type="match status" value="1"/>
</dbReference>
<evidence type="ECO:0000313" key="1">
    <source>
        <dbReference type="EMBL" id="GBF33822.1"/>
    </source>
</evidence>
<sequence length="96" mass="10734">MALPKEIGPHTIVAQATGLVAADMDGEKVMLNIEKGKYFGLNRVGSRIWELLEKPLTVQEMVAVLLKEYDVEEKNCRQDVLTYLSKLYARGLVAIV</sequence>
<dbReference type="Proteomes" id="UP000239549">
    <property type="component" value="Unassembled WGS sequence"/>
</dbReference>
<dbReference type="NCBIfam" id="NF033536">
    <property type="entry name" value="lasso_PqqD_Bac"/>
    <property type="match status" value="1"/>
</dbReference>
<dbReference type="AlphaFoldDB" id="A0A2L2XCI3"/>